<keyword evidence="4 6" id="KW-0408">Iron</keyword>
<accession>A0A3A4NUK7</accession>
<proteinExistence type="predicted"/>
<sequence length="64" mass="7005">MAIERVWITEDCTGCGLCETTCPDVFQLNDQASVKPDADFNGNEELVKQAAEECPVEAIQVEEA</sequence>
<evidence type="ECO:0000256" key="1">
    <source>
        <dbReference type="ARBA" id="ARBA00022448"/>
    </source>
</evidence>
<dbReference type="PANTHER" id="PTHR36923:SF3">
    <property type="entry name" value="FERREDOXIN"/>
    <property type="match status" value="1"/>
</dbReference>
<dbReference type="Gene3D" id="3.30.70.20">
    <property type="match status" value="1"/>
</dbReference>
<dbReference type="Pfam" id="PF13370">
    <property type="entry name" value="Fer4_13"/>
    <property type="match status" value="1"/>
</dbReference>
<dbReference type="AlphaFoldDB" id="A0A3A4NUK7"/>
<organism evidence="8 9">
    <name type="scientific">Abyssobacteria bacterium (strain SURF_5)</name>
    <dbReference type="NCBI Taxonomy" id="2093360"/>
    <lineage>
        <taxon>Bacteria</taxon>
        <taxon>Pseudomonadati</taxon>
        <taxon>Candidatus Hydrogenedentota</taxon>
        <taxon>Candidatus Abyssobacteria</taxon>
    </lineage>
</organism>
<keyword evidence="5 6" id="KW-0411">Iron-sulfur</keyword>
<evidence type="ECO:0000313" key="9">
    <source>
        <dbReference type="Proteomes" id="UP000265882"/>
    </source>
</evidence>
<dbReference type="SUPFAM" id="SSF54862">
    <property type="entry name" value="4Fe-4S ferredoxins"/>
    <property type="match status" value="1"/>
</dbReference>
<dbReference type="PANTHER" id="PTHR36923">
    <property type="entry name" value="FERREDOXIN"/>
    <property type="match status" value="1"/>
</dbReference>
<evidence type="ECO:0000256" key="3">
    <source>
        <dbReference type="ARBA" id="ARBA00022982"/>
    </source>
</evidence>
<evidence type="ECO:0000256" key="2">
    <source>
        <dbReference type="ARBA" id="ARBA00022723"/>
    </source>
</evidence>
<gene>
    <name evidence="8" type="ORF">C4520_08590</name>
</gene>
<dbReference type="EMBL" id="QZKU01000060">
    <property type="protein sequence ID" value="RJP22245.1"/>
    <property type="molecule type" value="Genomic_DNA"/>
</dbReference>
<keyword evidence="2 6" id="KW-0479">Metal-binding</keyword>
<feature type="domain" description="4Fe-4S ferredoxin-type" evidence="7">
    <location>
        <begin position="4"/>
        <end position="31"/>
    </location>
</feature>
<comment type="function">
    <text evidence="6">Ferredoxins are iron-sulfur proteins that transfer electrons in a wide variety of metabolic reactions.</text>
</comment>
<dbReference type="GO" id="GO:0009055">
    <property type="term" value="F:electron transfer activity"/>
    <property type="evidence" value="ECO:0007669"/>
    <property type="project" value="UniProtKB-UniRule"/>
</dbReference>
<dbReference type="InterPro" id="IPR017896">
    <property type="entry name" value="4Fe4S_Fe-S-bd"/>
</dbReference>
<evidence type="ECO:0000313" key="8">
    <source>
        <dbReference type="EMBL" id="RJP22245.1"/>
    </source>
</evidence>
<dbReference type="PROSITE" id="PS51379">
    <property type="entry name" value="4FE4S_FER_2"/>
    <property type="match status" value="1"/>
</dbReference>
<comment type="caution">
    <text evidence="8">The sequence shown here is derived from an EMBL/GenBank/DDBJ whole genome shotgun (WGS) entry which is preliminary data.</text>
</comment>
<reference evidence="8 9" key="1">
    <citation type="journal article" date="2017" name="ISME J.">
        <title>Energy and carbon metabolisms in a deep terrestrial subsurface fluid microbial community.</title>
        <authorList>
            <person name="Momper L."/>
            <person name="Jungbluth S.P."/>
            <person name="Lee M.D."/>
            <person name="Amend J.P."/>
        </authorList>
    </citation>
    <scope>NUCLEOTIDE SEQUENCE [LARGE SCALE GENOMIC DNA]</scope>
    <source>
        <strain evidence="8">SURF_5</strain>
    </source>
</reference>
<dbReference type="Proteomes" id="UP000265882">
    <property type="component" value="Unassembled WGS sequence"/>
</dbReference>
<dbReference type="InterPro" id="IPR017900">
    <property type="entry name" value="4Fe4S_Fe_S_CS"/>
</dbReference>
<dbReference type="PROSITE" id="PS00198">
    <property type="entry name" value="4FE4S_FER_1"/>
    <property type="match status" value="1"/>
</dbReference>
<evidence type="ECO:0000256" key="5">
    <source>
        <dbReference type="ARBA" id="ARBA00023014"/>
    </source>
</evidence>
<dbReference type="GO" id="GO:0005506">
    <property type="term" value="F:iron ion binding"/>
    <property type="evidence" value="ECO:0007669"/>
    <property type="project" value="UniProtKB-UniRule"/>
</dbReference>
<dbReference type="GO" id="GO:0051536">
    <property type="term" value="F:iron-sulfur cluster binding"/>
    <property type="evidence" value="ECO:0007669"/>
    <property type="project" value="UniProtKB-KW"/>
</dbReference>
<name>A0A3A4NUK7_ABYX5</name>
<keyword evidence="3 6" id="KW-0249">Electron transport</keyword>
<dbReference type="PRINTS" id="PR00352">
    <property type="entry name" value="3FE4SFRDOXIN"/>
</dbReference>
<evidence type="ECO:0000256" key="6">
    <source>
        <dbReference type="RuleBase" id="RU368020"/>
    </source>
</evidence>
<evidence type="ECO:0000259" key="7">
    <source>
        <dbReference type="PROSITE" id="PS51379"/>
    </source>
</evidence>
<evidence type="ECO:0000256" key="4">
    <source>
        <dbReference type="ARBA" id="ARBA00023004"/>
    </source>
</evidence>
<keyword evidence="1 6" id="KW-0813">Transport</keyword>
<protein>
    <recommendedName>
        <fullName evidence="6">Ferredoxin</fullName>
    </recommendedName>
</protein>
<dbReference type="InterPro" id="IPR051269">
    <property type="entry name" value="Fe-S_cluster_ET"/>
</dbReference>
<dbReference type="InterPro" id="IPR001080">
    <property type="entry name" value="3Fe4S_ferredoxin"/>
</dbReference>